<evidence type="ECO:0000313" key="3">
    <source>
        <dbReference type="Proteomes" id="UP000824063"/>
    </source>
</evidence>
<sequence>MNELSKEVFALETHEKAKSYYNVSEQYAYKFLMEVKKIRDEKLFLELGCSEFEEYTESYFGYSKRTINERIQIAQSWGSDYERALASYGKHKARQLGLLPEIERENLIENGVPTETGVKPIDEATTREIETYKRQLKVKDEQIEMQARMIEDLNEQEPQVIEKEVVVERVPSDYNKLKQLTTEISSENQSLKQEKERLEREVTQKNEALQTKRTIENDELEQAKLARLQRNADINVHKLIINMNDFVKEQSVTVYDSTAIAGATTETKEKLSNSIKRVEKLLSEIKQEIGGEVTWIIN</sequence>
<organism evidence="2 3">
    <name type="scientific">Candidatus Enterococcus avicola</name>
    <dbReference type="NCBI Taxonomy" id="2838561"/>
    <lineage>
        <taxon>Bacteria</taxon>
        <taxon>Bacillati</taxon>
        <taxon>Bacillota</taxon>
        <taxon>Bacilli</taxon>
        <taxon>Lactobacillales</taxon>
        <taxon>Enterococcaceae</taxon>
        <taxon>Enterococcus</taxon>
    </lineage>
</organism>
<feature type="coiled-coil region" evidence="1">
    <location>
        <begin position="136"/>
        <end position="226"/>
    </location>
</feature>
<evidence type="ECO:0000256" key="1">
    <source>
        <dbReference type="SAM" id="Coils"/>
    </source>
</evidence>
<keyword evidence="1" id="KW-0175">Coiled coil</keyword>
<evidence type="ECO:0008006" key="4">
    <source>
        <dbReference type="Google" id="ProtNLM"/>
    </source>
</evidence>
<dbReference type="Proteomes" id="UP000824063">
    <property type="component" value="Unassembled WGS sequence"/>
</dbReference>
<gene>
    <name evidence="2" type="ORF">IAA20_07535</name>
</gene>
<protein>
    <recommendedName>
        <fullName evidence="4">DUF3102 domain-containing protein</fullName>
    </recommendedName>
</protein>
<reference evidence="2" key="2">
    <citation type="submission" date="2021-04" db="EMBL/GenBank/DDBJ databases">
        <authorList>
            <person name="Gilroy R."/>
        </authorList>
    </citation>
    <scope>NUCLEOTIDE SEQUENCE</scope>
    <source>
        <strain evidence="2">CHK172-16539</strain>
    </source>
</reference>
<comment type="caution">
    <text evidence="2">The sequence shown here is derived from an EMBL/GenBank/DDBJ whole genome shotgun (WGS) entry which is preliminary data.</text>
</comment>
<dbReference type="EMBL" id="DXBN01000168">
    <property type="protein sequence ID" value="HIZ53775.1"/>
    <property type="molecule type" value="Genomic_DNA"/>
</dbReference>
<dbReference type="AlphaFoldDB" id="A0A9D2JJG7"/>
<proteinExistence type="predicted"/>
<evidence type="ECO:0000313" key="2">
    <source>
        <dbReference type="EMBL" id="HIZ53775.1"/>
    </source>
</evidence>
<accession>A0A9D2JJG7</accession>
<name>A0A9D2JJG7_9ENTE</name>
<reference evidence="2" key="1">
    <citation type="journal article" date="2021" name="PeerJ">
        <title>Extensive microbial diversity within the chicken gut microbiome revealed by metagenomics and culture.</title>
        <authorList>
            <person name="Gilroy R."/>
            <person name="Ravi A."/>
            <person name="Getino M."/>
            <person name="Pursley I."/>
            <person name="Horton D.L."/>
            <person name="Alikhan N.F."/>
            <person name="Baker D."/>
            <person name="Gharbi K."/>
            <person name="Hall N."/>
            <person name="Watson M."/>
            <person name="Adriaenssens E.M."/>
            <person name="Foster-Nyarko E."/>
            <person name="Jarju S."/>
            <person name="Secka A."/>
            <person name="Antonio M."/>
            <person name="Oren A."/>
            <person name="Chaudhuri R.R."/>
            <person name="La Ragione R."/>
            <person name="Hildebrand F."/>
            <person name="Pallen M.J."/>
        </authorList>
    </citation>
    <scope>NUCLEOTIDE SEQUENCE</scope>
    <source>
        <strain evidence="2">CHK172-16539</strain>
    </source>
</reference>